<dbReference type="AlphaFoldDB" id="A0A1N7RW72"/>
<keyword evidence="2" id="KW-1185">Reference proteome</keyword>
<proteinExistence type="predicted"/>
<evidence type="ECO:0000313" key="2">
    <source>
        <dbReference type="Proteomes" id="UP000195569"/>
    </source>
</evidence>
<reference evidence="1" key="1">
    <citation type="submission" date="2016-12" db="EMBL/GenBank/DDBJ databases">
        <authorList>
            <person name="Moulin L."/>
        </authorList>
    </citation>
    <scope>NUCLEOTIDE SEQUENCE [LARGE SCALE GENOMIC DNA]</scope>
    <source>
        <strain evidence="1">STM 7183</strain>
    </source>
</reference>
<accession>A0A1N7RW72</accession>
<sequence length="55" mass="5872">MVGRAWTGHTDPGSAVPFPGHELDLQHVINFSVYLLLNGISSGPDRRASIANVVT</sequence>
<organism evidence="1 2">
    <name type="scientific">Paraburkholderia piptadeniae</name>
    <dbReference type="NCBI Taxonomy" id="1701573"/>
    <lineage>
        <taxon>Bacteria</taxon>
        <taxon>Pseudomonadati</taxon>
        <taxon>Pseudomonadota</taxon>
        <taxon>Betaproteobacteria</taxon>
        <taxon>Burkholderiales</taxon>
        <taxon>Burkholderiaceae</taxon>
        <taxon>Paraburkholderia</taxon>
    </lineage>
</organism>
<protein>
    <submittedName>
        <fullName evidence="1">Uncharacterized protein</fullName>
    </submittedName>
</protein>
<evidence type="ECO:0000313" key="1">
    <source>
        <dbReference type="EMBL" id="SIT39359.1"/>
    </source>
</evidence>
<comment type="caution">
    <text evidence="1">The sequence shown here is derived from an EMBL/GenBank/DDBJ whole genome shotgun (WGS) entry which is preliminary data.</text>
</comment>
<name>A0A1N7RW72_9BURK</name>
<dbReference type="Proteomes" id="UP000195569">
    <property type="component" value="Unassembled WGS sequence"/>
</dbReference>
<gene>
    <name evidence="1" type="ORF">BN2476_210159</name>
</gene>
<dbReference type="EMBL" id="CYGY02000021">
    <property type="protein sequence ID" value="SIT39359.1"/>
    <property type="molecule type" value="Genomic_DNA"/>
</dbReference>